<keyword evidence="1" id="KW-0812">Transmembrane</keyword>
<dbReference type="AlphaFoldDB" id="A0A849AD29"/>
<evidence type="ECO:0008006" key="4">
    <source>
        <dbReference type="Google" id="ProtNLM"/>
    </source>
</evidence>
<reference evidence="2 3" key="1">
    <citation type="submission" date="2020-05" db="EMBL/GenBank/DDBJ databases">
        <title>Nakamurella sp. DB0629 isolated from air conditioner.</title>
        <authorList>
            <person name="Kim D.H."/>
            <person name="Kim D.-U."/>
        </authorList>
    </citation>
    <scope>NUCLEOTIDE SEQUENCE [LARGE SCALE GENOMIC DNA]</scope>
    <source>
        <strain evidence="2 3">DB0629</strain>
    </source>
</reference>
<organism evidence="2 3">
    <name type="scientific">Nakamurella aerolata</name>
    <dbReference type="NCBI Taxonomy" id="1656892"/>
    <lineage>
        <taxon>Bacteria</taxon>
        <taxon>Bacillati</taxon>
        <taxon>Actinomycetota</taxon>
        <taxon>Actinomycetes</taxon>
        <taxon>Nakamurellales</taxon>
        <taxon>Nakamurellaceae</taxon>
        <taxon>Nakamurella</taxon>
    </lineage>
</organism>
<accession>A0A849AD29</accession>
<evidence type="ECO:0000256" key="1">
    <source>
        <dbReference type="SAM" id="Phobius"/>
    </source>
</evidence>
<keyword evidence="3" id="KW-1185">Reference proteome</keyword>
<gene>
    <name evidence="2" type="ORF">HKD39_03345</name>
</gene>
<feature type="transmembrane region" description="Helical" evidence="1">
    <location>
        <begin position="32"/>
        <end position="51"/>
    </location>
</feature>
<evidence type="ECO:0000313" key="3">
    <source>
        <dbReference type="Proteomes" id="UP000562984"/>
    </source>
</evidence>
<keyword evidence="1" id="KW-1133">Transmembrane helix</keyword>
<protein>
    <recommendedName>
        <fullName evidence="4">Sodium:proton antiporter</fullName>
    </recommendedName>
</protein>
<sequence length="171" mass="18719">MEGDASEYGGYRRDESTSERLDRNFSEQLQELRVAQAGVQILFAFLLSLAFQARFTELDGFELVLYLVTLVAAALAVVCFTGPVAAHRLLFRRGVKDFLVRYTSRMAVAGLSFLAAAVLGGVMLVVDVLQPRWLAFTIGGGLLAVGLVVWVLIPMSIRRRTSDPDPVGPAR</sequence>
<feature type="transmembrane region" description="Helical" evidence="1">
    <location>
        <begin position="107"/>
        <end position="126"/>
    </location>
</feature>
<comment type="caution">
    <text evidence="2">The sequence shown here is derived from an EMBL/GenBank/DDBJ whole genome shotgun (WGS) entry which is preliminary data.</text>
</comment>
<feature type="transmembrane region" description="Helical" evidence="1">
    <location>
        <begin position="132"/>
        <end position="153"/>
    </location>
</feature>
<dbReference type="Proteomes" id="UP000562984">
    <property type="component" value="Unassembled WGS sequence"/>
</dbReference>
<name>A0A849AD29_9ACTN</name>
<dbReference type="Pfam" id="PF19853">
    <property type="entry name" value="DUF6328"/>
    <property type="match status" value="1"/>
</dbReference>
<dbReference type="EMBL" id="JABEND010000002">
    <property type="protein sequence ID" value="NNG34772.1"/>
    <property type="molecule type" value="Genomic_DNA"/>
</dbReference>
<proteinExistence type="predicted"/>
<dbReference type="InterPro" id="IPR046291">
    <property type="entry name" value="DUF6328"/>
</dbReference>
<keyword evidence="1" id="KW-0472">Membrane</keyword>
<feature type="transmembrane region" description="Helical" evidence="1">
    <location>
        <begin position="63"/>
        <end position="86"/>
    </location>
</feature>
<evidence type="ECO:0000313" key="2">
    <source>
        <dbReference type="EMBL" id="NNG34772.1"/>
    </source>
</evidence>